<sequence length="78" mass="8336">MPGDVAHRILRRNGYAKLLQGLVLRSFKAQAFQAFEFDADGVVVAALAPAPLAHAGMPGTVVAADELPDFALTRDKEM</sequence>
<proteinExistence type="predicted"/>
<evidence type="ECO:0000313" key="1">
    <source>
        <dbReference type="EMBL" id="MPM65633.1"/>
    </source>
</evidence>
<comment type="caution">
    <text evidence="1">The sequence shown here is derived from an EMBL/GenBank/DDBJ whole genome shotgun (WGS) entry which is preliminary data.</text>
</comment>
<accession>A0A645BQX4</accession>
<protein>
    <submittedName>
        <fullName evidence="1">Uncharacterized protein</fullName>
    </submittedName>
</protein>
<reference evidence="1" key="1">
    <citation type="submission" date="2019-08" db="EMBL/GenBank/DDBJ databases">
        <authorList>
            <person name="Kucharzyk K."/>
            <person name="Murdoch R.W."/>
            <person name="Higgins S."/>
            <person name="Loffler F."/>
        </authorList>
    </citation>
    <scope>NUCLEOTIDE SEQUENCE</scope>
</reference>
<name>A0A645BQX4_9ZZZZ</name>
<dbReference type="AlphaFoldDB" id="A0A645BQX4"/>
<dbReference type="EMBL" id="VSSQ01020621">
    <property type="protein sequence ID" value="MPM65633.1"/>
    <property type="molecule type" value="Genomic_DNA"/>
</dbReference>
<organism evidence="1">
    <name type="scientific">bioreactor metagenome</name>
    <dbReference type="NCBI Taxonomy" id="1076179"/>
    <lineage>
        <taxon>unclassified sequences</taxon>
        <taxon>metagenomes</taxon>
        <taxon>ecological metagenomes</taxon>
    </lineage>
</organism>
<gene>
    <name evidence="1" type="ORF">SDC9_112530</name>
</gene>